<keyword evidence="4" id="KW-1185">Reference proteome</keyword>
<feature type="transmembrane region" description="Helical" evidence="2">
    <location>
        <begin position="99"/>
        <end position="120"/>
    </location>
</feature>
<protein>
    <submittedName>
        <fullName evidence="3">Probable type IV pilus assembly FimV-related transmembrane protein</fullName>
    </submittedName>
</protein>
<evidence type="ECO:0000313" key="4">
    <source>
        <dbReference type="Proteomes" id="UP000029223"/>
    </source>
</evidence>
<evidence type="ECO:0000256" key="2">
    <source>
        <dbReference type="SAM" id="Phobius"/>
    </source>
</evidence>
<name>A0ABQ0J7E1_9VIBR</name>
<feature type="compositionally biased region" description="Polar residues" evidence="1">
    <location>
        <begin position="1"/>
        <end position="10"/>
    </location>
</feature>
<feature type="region of interest" description="Disordered" evidence="1">
    <location>
        <begin position="1"/>
        <end position="22"/>
    </location>
</feature>
<evidence type="ECO:0000313" key="3">
    <source>
        <dbReference type="EMBL" id="GAL24636.1"/>
    </source>
</evidence>
<sequence>MPKSSASGTTKAEPDATQALREELSRSESELLSLEERNHQLRLMLSEVQNEVEVLKTEVDNEERIRSEVERQLSEEKRKQAELARLAPSQLDVWLAKPWFVALLASIPALLVGLLVMMIMRSRKRSDEPAVSKAVEDNQLASSNSPEGAGSLRWVVPRSPQERSQPMKRKTYSQMTY</sequence>
<evidence type="ECO:0000256" key="1">
    <source>
        <dbReference type="SAM" id="MobiDB-lite"/>
    </source>
</evidence>
<comment type="caution">
    <text evidence="3">The sequence shown here is derived from an EMBL/GenBank/DDBJ whole genome shotgun (WGS) entry which is preliminary data.</text>
</comment>
<dbReference type="EMBL" id="BBMS01000005">
    <property type="protein sequence ID" value="GAL24636.1"/>
    <property type="molecule type" value="Genomic_DNA"/>
</dbReference>
<accession>A0ABQ0J7E1</accession>
<keyword evidence="2" id="KW-1133">Transmembrane helix</keyword>
<feature type="compositionally biased region" description="Basic and acidic residues" evidence="1">
    <location>
        <begin position="127"/>
        <end position="136"/>
    </location>
</feature>
<proteinExistence type="predicted"/>
<keyword evidence="2" id="KW-0472">Membrane</keyword>
<gene>
    <name evidence="3" type="ORF">JCM19239_7236</name>
</gene>
<feature type="region of interest" description="Disordered" evidence="1">
    <location>
        <begin position="127"/>
        <end position="177"/>
    </location>
</feature>
<dbReference type="Proteomes" id="UP000029223">
    <property type="component" value="Unassembled WGS sequence"/>
</dbReference>
<organism evidence="3 4">
    <name type="scientific">Vibrio variabilis</name>
    <dbReference type="NCBI Taxonomy" id="990271"/>
    <lineage>
        <taxon>Bacteria</taxon>
        <taxon>Pseudomonadati</taxon>
        <taxon>Pseudomonadota</taxon>
        <taxon>Gammaproteobacteria</taxon>
        <taxon>Vibrionales</taxon>
        <taxon>Vibrionaceae</taxon>
        <taxon>Vibrio</taxon>
    </lineage>
</organism>
<reference evidence="4" key="1">
    <citation type="submission" date="2014-09" db="EMBL/GenBank/DDBJ databases">
        <title>Vibrio variabilis JCM 19239. (C206) whole genome shotgun sequence.</title>
        <authorList>
            <person name="Sawabe T."/>
            <person name="Meirelles P."/>
            <person name="Nakanishi M."/>
            <person name="Sayaka M."/>
            <person name="Hattori M."/>
            <person name="Ohkuma M."/>
        </authorList>
    </citation>
    <scope>NUCLEOTIDE SEQUENCE [LARGE SCALE GENOMIC DNA]</scope>
    <source>
        <strain evidence="4">JCM 19239</strain>
    </source>
</reference>
<keyword evidence="2 3" id="KW-0812">Transmembrane</keyword>